<sequence>GFRILIIDKLGGWLEHWRVLFRAYRIPYLRSPMFFHLDPSDFDALLAYAQHLVRGLSELIAIPGVVGSEKSKHRMKTERKGKRISAMGPPVNELGRRDYFTPSSALFEDFVDESVVRRYGLEGDRLEWDDEGEDVGVGVEGPQFRVCLDDGSMVVAKAVVSAVGTGGIPNIPPYLHPPDDKHSQPWGRGWAHSAALANPAFRLPRPSKTRRLLVIGGGLTSAQLVPLTLAHGYEHVTLVMRGHLKVKPFDFDLEWVGRYANIEKMRFWQLDNVEDRARMMREARNGGSINPVYARVLKKLQEQGKARVLTHTVVDAVEWINGAWRPAYPGGERSTRSYDFILSATEAQLGFSSLPFVRDFSKKHPIKEFGGLPVLTADLQYTKDIPLFCVGAYSAIQMGPGAFNLGGMREAADRVAARLDDLI</sequence>
<dbReference type="RefSeq" id="XP_007861609.1">
    <property type="nucleotide sequence ID" value="XM_007863418.1"/>
</dbReference>
<dbReference type="EMBL" id="KB469297">
    <property type="protein sequence ID" value="EPQ59859.1"/>
    <property type="molecule type" value="Genomic_DNA"/>
</dbReference>
<dbReference type="Proteomes" id="UP000030669">
    <property type="component" value="Unassembled WGS sequence"/>
</dbReference>
<protein>
    <submittedName>
        <fullName evidence="1">Uncharacterized protein</fullName>
    </submittedName>
</protein>
<dbReference type="SUPFAM" id="SSF51905">
    <property type="entry name" value="FAD/NAD(P)-binding domain"/>
    <property type="match status" value="2"/>
</dbReference>
<feature type="non-terminal residue" evidence="1">
    <location>
        <position position="1"/>
    </location>
</feature>
<evidence type="ECO:0000313" key="2">
    <source>
        <dbReference type="Proteomes" id="UP000030669"/>
    </source>
</evidence>
<organism evidence="1 2">
    <name type="scientific">Gloeophyllum trabeum (strain ATCC 11539 / FP-39264 / Madison 617)</name>
    <name type="common">Brown rot fungus</name>
    <dbReference type="NCBI Taxonomy" id="670483"/>
    <lineage>
        <taxon>Eukaryota</taxon>
        <taxon>Fungi</taxon>
        <taxon>Dikarya</taxon>
        <taxon>Basidiomycota</taxon>
        <taxon>Agaricomycotina</taxon>
        <taxon>Agaricomycetes</taxon>
        <taxon>Gloeophyllales</taxon>
        <taxon>Gloeophyllaceae</taxon>
        <taxon>Gloeophyllum</taxon>
    </lineage>
</organism>
<dbReference type="HOGENOM" id="CLU_014633_2_0_1"/>
<dbReference type="PANTHER" id="PTHR38663">
    <property type="match status" value="1"/>
</dbReference>
<keyword evidence="2" id="KW-1185">Reference proteome</keyword>
<feature type="non-terminal residue" evidence="1">
    <location>
        <position position="423"/>
    </location>
</feature>
<dbReference type="eggNOG" id="ENOG502QPIW">
    <property type="taxonomic scope" value="Eukaryota"/>
</dbReference>
<evidence type="ECO:0000313" key="1">
    <source>
        <dbReference type="EMBL" id="EPQ59859.1"/>
    </source>
</evidence>
<dbReference type="GeneID" id="19307265"/>
<dbReference type="PANTHER" id="PTHR38663:SF1">
    <property type="entry name" value="L-ORNITHINE N(5)-MONOOXYGENASE"/>
    <property type="match status" value="1"/>
</dbReference>
<gene>
    <name evidence="1" type="ORF">GLOTRDRAFT_5884</name>
</gene>
<dbReference type="InterPro" id="IPR036188">
    <property type="entry name" value="FAD/NAD-bd_sf"/>
</dbReference>
<dbReference type="Gene3D" id="3.50.50.60">
    <property type="entry name" value="FAD/NAD(P)-binding domain"/>
    <property type="match status" value="1"/>
</dbReference>
<reference evidence="1 2" key="1">
    <citation type="journal article" date="2012" name="Science">
        <title>The Paleozoic origin of enzymatic lignin decomposition reconstructed from 31 fungal genomes.</title>
        <authorList>
            <person name="Floudas D."/>
            <person name="Binder M."/>
            <person name="Riley R."/>
            <person name="Barry K."/>
            <person name="Blanchette R.A."/>
            <person name="Henrissat B."/>
            <person name="Martinez A.T."/>
            <person name="Otillar R."/>
            <person name="Spatafora J.W."/>
            <person name="Yadav J.S."/>
            <person name="Aerts A."/>
            <person name="Benoit I."/>
            <person name="Boyd A."/>
            <person name="Carlson A."/>
            <person name="Copeland A."/>
            <person name="Coutinho P.M."/>
            <person name="de Vries R.P."/>
            <person name="Ferreira P."/>
            <person name="Findley K."/>
            <person name="Foster B."/>
            <person name="Gaskell J."/>
            <person name="Glotzer D."/>
            <person name="Gorecki P."/>
            <person name="Heitman J."/>
            <person name="Hesse C."/>
            <person name="Hori C."/>
            <person name="Igarashi K."/>
            <person name="Jurgens J.A."/>
            <person name="Kallen N."/>
            <person name="Kersten P."/>
            <person name="Kohler A."/>
            <person name="Kuees U."/>
            <person name="Kumar T.K.A."/>
            <person name="Kuo A."/>
            <person name="LaButti K."/>
            <person name="Larrondo L.F."/>
            <person name="Lindquist E."/>
            <person name="Ling A."/>
            <person name="Lombard V."/>
            <person name="Lucas S."/>
            <person name="Lundell T."/>
            <person name="Martin R."/>
            <person name="McLaughlin D.J."/>
            <person name="Morgenstern I."/>
            <person name="Morin E."/>
            <person name="Murat C."/>
            <person name="Nagy L.G."/>
            <person name="Nolan M."/>
            <person name="Ohm R.A."/>
            <person name="Patyshakuliyeva A."/>
            <person name="Rokas A."/>
            <person name="Ruiz-Duenas F.J."/>
            <person name="Sabat G."/>
            <person name="Salamov A."/>
            <person name="Samejima M."/>
            <person name="Schmutz J."/>
            <person name="Slot J.C."/>
            <person name="St John F."/>
            <person name="Stenlid J."/>
            <person name="Sun H."/>
            <person name="Sun S."/>
            <person name="Syed K."/>
            <person name="Tsang A."/>
            <person name="Wiebenga A."/>
            <person name="Young D."/>
            <person name="Pisabarro A."/>
            <person name="Eastwood D.C."/>
            <person name="Martin F."/>
            <person name="Cullen D."/>
            <person name="Grigoriev I.V."/>
            <person name="Hibbett D.S."/>
        </authorList>
    </citation>
    <scope>NUCLEOTIDE SEQUENCE [LARGE SCALE GENOMIC DNA]</scope>
    <source>
        <strain evidence="1 2">ATCC 11539</strain>
    </source>
</reference>
<accession>S7S256</accession>
<dbReference type="AlphaFoldDB" id="S7S256"/>
<dbReference type="OMA" id="KHGRKMN"/>
<dbReference type="KEGG" id="gtr:GLOTRDRAFT_5884"/>
<proteinExistence type="predicted"/>
<dbReference type="OrthoDB" id="76038at2759"/>
<name>S7S256_GLOTA</name>